<dbReference type="HOGENOM" id="CLU_2933673_0_0_3"/>
<dbReference type="RefSeq" id="WP_013325392.1">
    <property type="nucleotide sequence ID" value="NC_014501.1"/>
</dbReference>
<evidence type="ECO:0000313" key="1">
    <source>
        <dbReference type="EMBL" id="ADN17354.1"/>
    </source>
</evidence>
<keyword evidence="2" id="KW-1185">Reference proteome</keyword>
<dbReference type="KEGG" id="cyj:Cyan7822_5479"/>
<name>E0U996_GLOV7</name>
<evidence type="ECO:0000313" key="2">
    <source>
        <dbReference type="Proteomes" id="UP000008206"/>
    </source>
</evidence>
<accession>E0U996</accession>
<organism evidence="1 2">
    <name type="scientific">Gloeothece verrucosa (strain PCC 7822)</name>
    <name type="common">Cyanothece sp. (strain PCC 7822)</name>
    <dbReference type="NCBI Taxonomy" id="497965"/>
    <lineage>
        <taxon>Bacteria</taxon>
        <taxon>Bacillati</taxon>
        <taxon>Cyanobacteriota</taxon>
        <taxon>Cyanophyceae</taxon>
        <taxon>Oscillatoriophycideae</taxon>
        <taxon>Chroococcales</taxon>
        <taxon>Aphanothecaceae</taxon>
        <taxon>Gloeothece</taxon>
        <taxon>Gloeothece verrucosa</taxon>
    </lineage>
</organism>
<reference evidence="2" key="1">
    <citation type="journal article" date="2011" name="MBio">
        <title>Novel metabolic attributes of the genus Cyanothece, comprising a group of unicellular nitrogen-fixing Cyanobacteria.</title>
        <authorList>
            <person name="Bandyopadhyay A."/>
            <person name="Elvitigala T."/>
            <person name="Welsh E."/>
            <person name="Stockel J."/>
            <person name="Liberton M."/>
            <person name="Min H."/>
            <person name="Sherman L.A."/>
            <person name="Pakrasi H.B."/>
        </authorList>
    </citation>
    <scope>NUCLEOTIDE SEQUENCE [LARGE SCALE GENOMIC DNA]</scope>
    <source>
        <strain evidence="2">PCC 7822</strain>
    </source>
</reference>
<sequence length="60" mass="7470">MTDYYEEYFDPDDEYFYDEYDDFYADFIQEGYDHSESLTRSNDDGWFYDDEPQRLEDILG</sequence>
<dbReference type="EMBL" id="CP002198">
    <property type="protein sequence ID" value="ADN17354.1"/>
    <property type="molecule type" value="Genomic_DNA"/>
</dbReference>
<protein>
    <submittedName>
        <fullName evidence="1">Uncharacterized protein</fullName>
    </submittedName>
</protein>
<dbReference type="AlphaFoldDB" id="E0U996"/>
<dbReference type="Proteomes" id="UP000008206">
    <property type="component" value="Chromosome"/>
</dbReference>
<proteinExistence type="predicted"/>
<gene>
    <name evidence="1" type="ordered locus">Cyan7822_5479</name>
</gene>